<name>A0AAV3ATN3_PYXAD</name>
<dbReference type="GO" id="GO:0016020">
    <property type="term" value="C:membrane"/>
    <property type="evidence" value="ECO:0007669"/>
    <property type="project" value="UniProtKB-SubCell"/>
</dbReference>
<evidence type="ECO:0000256" key="1">
    <source>
        <dbReference type="ARBA" id="ARBA00004141"/>
    </source>
</evidence>
<gene>
    <name evidence="7" type="ORF">GDO54_005955</name>
</gene>
<dbReference type="InterPro" id="IPR008661">
    <property type="entry name" value="L6_membrane"/>
</dbReference>
<organism evidence="7 8">
    <name type="scientific">Pyxicephalus adspersus</name>
    <name type="common">African bullfrog</name>
    <dbReference type="NCBI Taxonomy" id="30357"/>
    <lineage>
        <taxon>Eukaryota</taxon>
        <taxon>Metazoa</taxon>
        <taxon>Chordata</taxon>
        <taxon>Craniata</taxon>
        <taxon>Vertebrata</taxon>
        <taxon>Euteleostomi</taxon>
        <taxon>Amphibia</taxon>
        <taxon>Batrachia</taxon>
        <taxon>Anura</taxon>
        <taxon>Neobatrachia</taxon>
        <taxon>Ranoidea</taxon>
        <taxon>Pyxicephalidae</taxon>
        <taxon>Pyxicephalinae</taxon>
        <taxon>Pyxicephalus</taxon>
    </lineage>
</organism>
<comment type="subcellular location">
    <subcellularLocation>
        <location evidence="1">Membrane</location>
        <topology evidence="1">Multi-pass membrane protein</topology>
    </subcellularLocation>
</comment>
<feature type="transmembrane region" description="Helical" evidence="6">
    <location>
        <begin position="53"/>
        <end position="81"/>
    </location>
</feature>
<comment type="similarity">
    <text evidence="2">Belongs to the L6 tetraspanin family.</text>
</comment>
<evidence type="ECO:0000256" key="4">
    <source>
        <dbReference type="ARBA" id="ARBA00022989"/>
    </source>
</evidence>
<keyword evidence="8" id="KW-1185">Reference proteome</keyword>
<keyword evidence="5 6" id="KW-0472">Membrane</keyword>
<keyword evidence="3 6" id="KW-0812">Transmembrane</keyword>
<protein>
    <submittedName>
        <fullName evidence="7">Uncharacterized protein</fullName>
    </submittedName>
</protein>
<dbReference type="Pfam" id="PF05805">
    <property type="entry name" value="L6_membrane"/>
    <property type="match status" value="1"/>
</dbReference>
<proteinExistence type="inferred from homology"/>
<evidence type="ECO:0000313" key="8">
    <source>
        <dbReference type="Proteomes" id="UP001181693"/>
    </source>
</evidence>
<evidence type="ECO:0000256" key="2">
    <source>
        <dbReference type="ARBA" id="ARBA00006193"/>
    </source>
</evidence>
<dbReference type="PANTHER" id="PTHR14198:SF23">
    <property type="entry name" value="SI:CH211-137I24.10"/>
    <property type="match status" value="1"/>
</dbReference>
<dbReference type="AlphaFoldDB" id="A0AAV3ATN3"/>
<evidence type="ECO:0000256" key="6">
    <source>
        <dbReference type="SAM" id="Phobius"/>
    </source>
</evidence>
<dbReference type="Proteomes" id="UP001181693">
    <property type="component" value="Unassembled WGS sequence"/>
</dbReference>
<feature type="transmembrane region" description="Helical" evidence="6">
    <location>
        <begin position="12"/>
        <end position="33"/>
    </location>
</feature>
<evidence type="ECO:0000256" key="3">
    <source>
        <dbReference type="ARBA" id="ARBA00022692"/>
    </source>
</evidence>
<dbReference type="PANTHER" id="PTHR14198">
    <property type="entry name" value="TRANSMEMBRANE 4 L6 FAMILY MEMBER 1-RELATED"/>
    <property type="match status" value="1"/>
</dbReference>
<keyword evidence="4 6" id="KW-1133">Transmembrane helix</keyword>
<evidence type="ECO:0000256" key="5">
    <source>
        <dbReference type="ARBA" id="ARBA00023136"/>
    </source>
</evidence>
<sequence>MCTGKCAKCVGCTLIPLSIICITCNAILFFPGWSTEPSQNAGQKLTTEVTTYLGIVGGGILMFLSILGSAVGLCGSLFCLVMSAVALSRGPVCQYYAPVETNTTSSPLPTTNTSLIWGRPFDHPLTEYNNENYIFHKEVWELCVAPPNVVEFNIILFSIMVAASSIESILFCVQLFNGLFGLICGTCRKKDEDCKKMVNDDDKKEYKCE</sequence>
<dbReference type="EMBL" id="DYDO01000002">
    <property type="protein sequence ID" value="DBA29904.1"/>
    <property type="molecule type" value="Genomic_DNA"/>
</dbReference>
<reference evidence="7" key="1">
    <citation type="thesis" date="2020" institute="ProQuest LLC" country="789 East Eisenhower Parkway, Ann Arbor, MI, USA">
        <title>Comparative Genomics and Chromosome Evolution.</title>
        <authorList>
            <person name="Mudd A.B."/>
        </authorList>
    </citation>
    <scope>NUCLEOTIDE SEQUENCE</scope>
    <source>
        <strain evidence="7">1538</strain>
        <tissue evidence="7">Blood</tissue>
    </source>
</reference>
<comment type="caution">
    <text evidence="7">The sequence shown here is derived from an EMBL/GenBank/DDBJ whole genome shotgun (WGS) entry which is preliminary data.</text>
</comment>
<evidence type="ECO:0000313" key="7">
    <source>
        <dbReference type="EMBL" id="DBA29904.1"/>
    </source>
</evidence>
<accession>A0AAV3ATN3</accession>